<keyword evidence="10" id="KW-1185">Reference proteome</keyword>
<keyword evidence="2 6" id="KW-0547">Nucleotide-binding</keyword>
<dbReference type="Pfam" id="PF06689">
    <property type="entry name" value="zf-C4_ClpX"/>
    <property type="match status" value="1"/>
</dbReference>
<evidence type="ECO:0000256" key="5">
    <source>
        <dbReference type="ARBA" id="ARBA00023186"/>
    </source>
</evidence>
<sequence length="433" mass="47509">MARIGDADHLLKCSFCGKSQKQVKKLIAGPGVYICDECIDLCNEIIEEELSENPEAGGLSSLPKPREIYEFLEQYVIGQESAKKALSVAVYNHYKRVQAKQSGAMRTSDKEEAVELAKSNILLVGPTGCGKTYLAQTLAKMLNVPFAIADATALTEAGYVGEDVENILLKLIQAADYDVKKAETGIIYIDEIDKIARKSENPSITRDVSGEGVQQALLKILEGTTASVPPQGGRKHPHQEFIQIDTSNVLFIVGGAFAGLEDIIQQRVGRRGLGFAADMSGNDDNSTNEILGQVMPDDLLKFGLIPEFIGRLPVLTTVNPLDREALIRILSEPRNALIKQYKRTFQIADNIELEFTPEAIAAVADQALLRGTGARGTRAVVEEVLLDVMYEVPSREDVGRVVIDRDVVLQNVLPTLVPREAPQRRRDRREKSA</sequence>
<dbReference type="InterPro" id="IPR003959">
    <property type="entry name" value="ATPase_AAA_core"/>
</dbReference>
<dbReference type="InterPro" id="IPR059188">
    <property type="entry name" value="Znf_CLPX-like"/>
</dbReference>
<dbReference type="AlphaFoldDB" id="A0A7K3M6K2"/>
<dbReference type="InterPro" id="IPR027417">
    <property type="entry name" value="P-loop_NTPase"/>
</dbReference>
<evidence type="ECO:0000256" key="4">
    <source>
        <dbReference type="ARBA" id="ARBA00022840"/>
    </source>
</evidence>
<dbReference type="SMART" id="SM00994">
    <property type="entry name" value="zf-C4_ClpX"/>
    <property type="match status" value="1"/>
</dbReference>
<dbReference type="NCBIfam" id="TIGR00382">
    <property type="entry name" value="clpX"/>
    <property type="match status" value="1"/>
</dbReference>
<dbReference type="GO" id="GO:0140662">
    <property type="term" value="F:ATP-dependent protein folding chaperone"/>
    <property type="evidence" value="ECO:0007669"/>
    <property type="project" value="InterPro"/>
</dbReference>
<dbReference type="GO" id="GO:0005524">
    <property type="term" value="F:ATP binding"/>
    <property type="evidence" value="ECO:0007669"/>
    <property type="project" value="UniProtKB-UniRule"/>
</dbReference>
<dbReference type="Gene3D" id="6.20.220.10">
    <property type="entry name" value="ClpX chaperone, C4-type zinc finger domain"/>
    <property type="match status" value="1"/>
</dbReference>
<name>A0A7K3M6K2_9ACTN</name>
<dbReference type="RefSeq" id="WP_162451598.1">
    <property type="nucleotide sequence ID" value="NZ_WLZY01000006.1"/>
</dbReference>
<evidence type="ECO:0000256" key="1">
    <source>
        <dbReference type="ARBA" id="ARBA00022723"/>
    </source>
</evidence>
<dbReference type="SUPFAM" id="SSF52540">
    <property type="entry name" value="P-loop containing nucleoside triphosphate hydrolases"/>
    <property type="match status" value="1"/>
</dbReference>
<keyword evidence="4 6" id="KW-0067">ATP-binding</keyword>
<comment type="subunit">
    <text evidence="6">Component of the ClpX-ClpP complex. Forms a hexameric ring that, in the presence of ATP, binds to fourteen ClpP subunits assembled into a disk-like structure with a central cavity, resembling the structure of eukaryotic proteasomes.</text>
</comment>
<dbReference type="GO" id="GO:0046983">
    <property type="term" value="F:protein dimerization activity"/>
    <property type="evidence" value="ECO:0007669"/>
    <property type="project" value="UniProtKB-UniRule"/>
</dbReference>
<dbReference type="InterPro" id="IPR019489">
    <property type="entry name" value="Clp_ATPase_C"/>
</dbReference>
<protein>
    <recommendedName>
        <fullName evidence="6">ATP-dependent Clp protease ATP-binding subunit ClpX</fullName>
    </recommendedName>
</protein>
<feature type="binding site" evidence="6 7">
    <location>
        <position position="13"/>
    </location>
    <ligand>
        <name>Zn(2+)</name>
        <dbReference type="ChEBI" id="CHEBI:29105"/>
    </ligand>
</feature>
<evidence type="ECO:0000256" key="3">
    <source>
        <dbReference type="ARBA" id="ARBA00022833"/>
    </source>
</evidence>
<feature type="binding site" evidence="6 7">
    <location>
        <position position="38"/>
    </location>
    <ligand>
        <name>Zn(2+)</name>
        <dbReference type="ChEBI" id="CHEBI:29105"/>
    </ligand>
</feature>
<reference evidence="9 10" key="1">
    <citation type="submission" date="2019-11" db="EMBL/GenBank/DDBJ databases">
        <authorList>
            <person name="Li X.-J."/>
            <person name="Feng X.-M."/>
        </authorList>
    </citation>
    <scope>NUCLEOTIDE SEQUENCE [LARGE SCALE GENOMIC DNA]</scope>
    <source>
        <strain evidence="9 10">XMNu-373</strain>
    </source>
</reference>
<comment type="similarity">
    <text evidence="6 7">Belongs to the ClpX chaperone family.</text>
</comment>
<dbReference type="InterPro" id="IPR038366">
    <property type="entry name" value="Znf_CppX_C4_sf"/>
</dbReference>
<evidence type="ECO:0000256" key="2">
    <source>
        <dbReference type="ARBA" id="ARBA00022741"/>
    </source>
</evidence>
<dbReference type="Gene3D" id="1.10.8.60">
    <property type="match status" value="1"/>
</dbReference>
<dbReference type="SMART" id="SM00382">
    <property type="entry name" value="AAA"/>
    <property type="match status" value="1"/>
</dbReference>
<dbReference type="Pfam" id="PF10431">
    <property type="entry name" value="ClpB_D2-small"/>
    <property type="match status" value="1"/>
</dbReference>
<evidence type="ECO:0000256" key="6">
    <source>
        <dbReference type="HAMAP-Rule" id="MF_00175"/>
    </source>
</evidence>
<dbReference type="PROSITE" id="PS51902">
    <property type="entry name" value="CLPX_ZB"/>
    <property type="match status" value="1"/>
</dbReference>
<dbReference type="InterPro" id="IPR010603">
    <property type="entry name" value="Znf_CppX_C4"/>
</dbReference>
<evidence type="ECO:0000256" key="7">
    <source>
        <dbReference type="PROSITE-ProRule" id="PRU01250"/>
    </source>
</evidence>
<dbReference type="InterPro" id="IPR003593">
    <property type="entry name" value="AAA+_ATPase"/>
</dbReference>
<feature type="binding site" evidence="6 7">
    <location>
        <position position="35"/>
    </location>
    <ligand>
        <name>Zn(2+)</name>
        <dbReference type="ChEBI" id="CHEBI:29105"/>
    </ligand>
</feature>
<evidence type="ECO:0000313" key="10">
    <source>
        <dbReference type="Proteomes" id="UP000460435"/>
    </source>
</evidence>
<gene>
    <name evidence="6 9" type="primary">clpX</name>
    <name evidence="9" type="ORF">F7O44_17595</name>
</gene>
<feature type="binding site" evidence="6 7">
    <location>
        <position position="16"/>
    </location>
    <ligand>
        <name>Zn(2+)</name>
        <dbReference type="ChEBI" id="CHEBI:29105"/>
    </ligand>
</feature>
<evidence type="ECO:0000313" key="9">
    <source>
        <dbReference type="EMBL" id="NDL58885.1"/>
    </source>
</evidence>
<feature type="binding site" evidence="6">
    <location>
        <begin position="126"/>
        <end position="133"/>
    </location>
    <ligand>
        <name>ATP</name>
        <dbReference type="ChEBI" id="CHEBI:30616"/>
    </ligand>
</feature>
<dbReference type="NCBIfam" id="NF003745">
    <property type="entry name" value="PRK05342.1"/>
    <property type="match status" value="1"/>
</dbReference>
<dbReference type="GO" id="GO:0051603">
    <property type="term" value="P:proteolysis involved in protein catabolic process"/>
    <property type="evidence" value="ECO:0007669"/>
    <property type="project" value="TreeGrafter"/>
</dbReference>
<dbReference type="EMBL" id="WLZY01000006">
    <property type="protein sequence ID" value="NDL58885.1"/>
    <property type="molecule type" value="Genomic_DNA"/>
</dbReference>
<dbReference type="GO" id="GO:0009376">
    <property type="term" value="C:HslUV protease complex"/>
    <property type="evidence" value="ECO:0007669"/>
    <property type="project" value="TreeGrafter"/>
</dbReference>
<keyword evidence="3 6" id="KW-0862">Zinc</keyword>
<dbReference type="InterPro" id="IPR004487">
    <property type="entry name" value="Clp_protease_ATP-bd_su_ClpX"/>
</dbReference>
<proteinExistence type="inferred from homology"/>
<organism evidence="9 10">
    <name type="scientific">Phytoactinopolyspora mesophila</name>
    <dbReference type="NCBI Taxonomy" id="2650750"/>
    <lineage>
        <taxon>Bacteria</taxon>
        <taxon>Bacillati</taxon>
        <taxon>Actinomycetota</taxon>
        <taxon>Actinomycetes</taxon>
        <taxon>Jiangellales</taxon>
        <taxon>Jiangellaceae</taxon>
        <taxon>Phytoactinopolyspora</taxon>
    </lineage>
</organism>
<dbReference type="SMART" id="SM01086">
    <property type="entry name" value="ClpB_D2-small"/>
    <property type="match status" value="1"/>
</dbReference>
<comment type="caution">
    <text evidence="9">The sequence shown here is derived from an EMBL/GenBank/DDBJ whole genome shotgun (WGS) entry which is preliminary data.</text>
</comment>
<dbReference type="GO" id="GO:0016887">
    <property type="term" value="F:ATP hydrolysis activity"/>
    <property type="evidence" value="ECO:0007669"/>
    <property type="project" value="InterPro"/>
</dbReference>
<dbReference type="GO" id="GO:0008270">
    <property type="term" value="F:zinc ion binding"/>
    <property type="evidence" value="ECO:0007669"/>
    <property type="project" value="UniProtKB-UniRule"/>
</dbReference>
<dbReference type="GO" id="GO:0008233">
    <property type="term" value="F:peptidase activity"/>
    <property type="evidence" value="ECO:0007669"/>
    <property type="project" value="UniProtKB-KW"/>
</dbReference>
<dbReference type="Pfam" id="PF07724">
    <property type="entry name" value="AAA_2"/>
    <property type="match status" value="1"/>
</dbReference>
<keyword evidence="9" id="KW-0645">Protease</keyword>
<dbReference type="FunFam" id="3.40.50.300:FF:000005">
    <property type="entry name" value="ATP-dependent Clp protease ATP-binding subunit ClpX"/>
    <property type="match status" value="1"/>
</dbReference>
<dbReference type="InterPro" id="IPR046425">
    <property type="entry name" value="ClpX_bact"/>
</dbReference>
<dbReference type="GO" id="GO:0051082">
    <property type="term" value="F:unfolded protein binding"/>
    <property type="evidence" value="ECO:0007669"/>
    <property type="project" value="UniProtKB-UniRule"/>
</dbReference>
<feature type="domain" description="ClpX-type ZB" evidence="8">
    <location>
        <begin position="1"/>
        <end position="54"/>
    </location>
</feature>
<dbReference type="SUPFAM" id="SSF57716">
    <property type="entry name" value="Glucocorticoid receptor-like (DNA-binding domain)"/>
    <property type="match status" value="1"/>
</dbReference>
<keyword evidence="5 6" id="KW-0143">Chaperone</keyword>
<dbReference type="Proteomes" id="UP000460435">
    <property type="component" value="Unassembled WGS sequence"/>
</dbReference>
<dbReference type="PANTHER" id="PTHR48102">
    <property type="entry name" value="ATP-DEPENDENT CLP PROTEASE ATP-BINDING SUBUNIT CLPX-LIKE, MITOCHONDRIAL-RELATED"/>
    <property type="match status" value="1"/>
</dbReference>
<dbReference type="HAMAP" id="MF_00175">
    <property type="entry name" value="ClpX"/>
    <property type="match status" value="1"/>
</dbReference>
<evidence type="ECO:0000259" key="8">
    <source>
        <dbReference type="PROSITE" id="PS51902"/>
    </source>
</evidence>
<dbReference type="PANTHER" id="PTHR48102:SF7">
    <property type="entry name" value="ATP-DEPENDENT CLP PROTEASE ATP-BINDING SUBUNIT CLPX-LIKE, MITOCHONDRIAL"/>
    <property type="match status" value="1"/>
</dbReference>
<dbReference type="FunFam" id="1.10.8.60:FF:000002">
    <property type="entry name" value="ATP-dependent Clp protease ATP-binding subunit ClpX"/>
    <property type="match status" value="1"/>
</dbReference>
<dbReference type="InterPro" id="IPR050052">
    <property type="entry name" value="ATP-dep_Clp_protease_ClpX"/>
</dbReference>
<keyword evidence="1 6" id="KW-0479">Metal-binding</keyword>
<keyword evidence="9" id="KW-0378">Hydrolase</keyword>
<accession>A0A7K3M6K2</accession>
<dbReference type="CDD" id="cd19497">
    <property type="entry name" value="RecA-like_ClpX"/>
    <property type="match status" value="1"/>
</dbReference>
<dbReference type="GO" id="GO:0051301">
    <property type="term" value="P:cell division"/>
    <property type="evidence" value="ECO:0007669"/>
    <property type="project" value="TreeGrafter"/>
</dbReference>
<comment type="function">
    <text evidence="6">ATP-dependent specificity component of the Clp protease. It directs the protease to specific substrates. Can perform chaperone functions in the absence of ClpP.</text>
</comment>
<dbReference type="Gene3D" id="3.40.50.300">
    <property type="entry name" value="P-loop containing nucleotide triphosphate hydrolases"/>
    <property type="match status" value="1"/>
</dbReference>